<dbReference type="SUPFAM" id="SSF64307">
    <property type="entry name" value="SirA-like"/>
    <property type="match status" value="1"/>
</dbReference>
<evidence type="ECO:0000313" key="4">
    <source>
        <dbReference type="Proteomes" id="UP000001683"/>
    </source>
</evidence>
<dbReference type="eggNOG" id="COG0425">
    <property type="taxonomic scope" value="Bacteria"/>
</dbReference>
<comment type="similarity">
    <text evidence="1">Belongs to the sulfur carrier protein TusA family.</text>
</comment>
<accession>B2A0W8</accession>
<dbReference type="PANTHER" id="PTHR33279:SF6">
    <property type="entry name" value="SULFUR CARRIER PROTEIN YEDF-RELATED"/>
    <property type="match status" value="1"/>
</dbReference>
<dbReference type="STRING" id="457570.Nther_2433"/>
<dbReference type="AlphaFoldDB" id="B2A0W8"/>
<evidence type="ECO:0000313" key="3">
    <source>
        <dbReference type="EMBL" id="ACB85998.1"/>
    </source>
</evidence>
<reference evidence="3 4" key="1">
    <citation type="submission" date="2008-04" db="EMBL/GenBank/DDBJ databases">
        <title>Complete sequence of chromosome of Natranaerobius thermophilus JW/NM-WN-LF.</title>
        <authorList>
            <consortium name="US DOE Joint Genome Institute"/>
            <person name="Copeland A."/>
            <person name="Lucas S."/>
            <person name="Lapidus A."/>
            <person name="Glavina del Rio T."/>
            <person name="Dalin E."/>
            <person name="Tice H."/>
            <person name="Bruce D."/>
            <person name="Goodwin L."/>
            <person name="Pitluck S."/>
            <person name="Chertkov O."/>
            <person name="Brettin T."/>
            <person name="Detter J.C."/>
            <person name="Han C."/>
            <person name="Kuske C.R."/>
            <person name="Schmutz J."/>
            <person name="Larimer F."/>
            <person name="Land M."/>
            <person name="Hauser L."/>
            <person name="Kyrpides N."/>
            <person name="Lykidis A."/>
            <person name="Mesbah N.M."/>
            <person name="Wiegel J."/>
        </authorList>
    </citation>
    <scope>NUCLEOTIDE SEQUENCE [LARGE SCALE GENOMIC DNA]</scope>
    <source>
        <strain evidence="4">ATCC BAA-1301 / DSM 18059 / JW/NM-WN-LF</strain>
    </source>
</reference>
<dbReference type="HOGENOM" id="CLU_165255_0_2_9"/>
<evidence type="ECO:0000259" key="2">
    <source>
        <dbReference type="Pfam" id="PF01206"/>
    </source>
</evidence>
<dbReference type="InterPro" id="IPR036868">
    <property type="entry name" value="TusA-like_sf"/>
</dbReference>
<sequence>MAEKDVKTVDARGFSCPQPVINTKKALSEEFDELQVLVDNNIAKENVSRFVNSKGFDVSVEQDGEEFVLKISKS</sequence>
<dbReference type="InParanoid" id="B2A0W8"/>
<dbReference type="CDD" id="cd03421">
    <property type="entry name" value="SirA_like_N"/>
    <property type="match status" value="1"/>
</dbReference>
<evidence type="ECO:0000256" key="1">
    <source>
        <dbReference type="ARBA" id="ARBA00008984"/>
    </source>
</evidence>
<gene>
    <name evidence="3" type="ordered locus">Nther_2433</name>
</gene>
<name>B2A0W8_NATTJ</name>
<dbReference type="Gene3D" id="3.30.110.40">
    <property type="entry name" value="TusA-like domain"/>
    <property type="match status" value="1"/>
</dbReference>
<dbReference type="RefSeq" id="WP_012448844.1">
    <property type="nucleotide sequence ID" value="NC_010718.1"/>
</dbReference>
<dbReference type="Pfam" id="PF01206">
    <property type="entry name" value="TusA"/>
    <property type="match status" value="1"/>
</dbReference>
<organism evidence="3 4">
    <name type="scientific">Natranaerobius thermophilus (strain ATCC BAA-1301 / DSM 18059 / JW/NM-WN-LF)</name>
    <dbReference type="NCBI Taxonomy" id="457570"/>
    <lineage>
        <taxon>Bacteria</taxon>
        <taxon>Bacillati</taxon>
        <taxon>Bacillota</taxon>
        <taxon>Clostridia</taxon>
        <taxon>Natranaerobiales</taxon>
        <taxon>Natranaerobiaceae</taxon>
        <taxon>Natranaerobius</taxon>
    </lineage>
</organism>
<dbReference type="FunCoup" id="B2A0W8">
    <property type="interactions" value="63"/>
</dbReference>
<dbReference type="Proteomes" id="UP000001683">
    <property type="component" value="Chromosome"/>
</dbReference>
<reference evidence="3 4" key="2">
    <citation type="journal article" date="2011" name="J. Bacteriol.">
        <title>Complete genome sequence of the anaerobic, halophilic alkalithermophile Natranaerobius thermophilus JW/NM-WN-LF.</title>
        <authorList>
            <person name="Zhao B."/>
            <person name="Mesbah N.M."/>
            <person name="Dalin E."/>
            <person name="Goodwin L."/>
            <person name="Nolan M."/>
            <person name="Pitluck S."/>
            <person name="Chertkov O."/>
            <person name="Brettin T.S."/>
            <person name="Han J."/>
            <person name="Larimer F.W."/>
            <person name="Land M.L."/>
            <person name="Hauser L."/>
            <person name="Kyrpides N."/>
            <person name="Wiegel J."/>
        </authorList>
    </citation>
    <scope>NUCLEOTIDE SEQUENCE [LARGE SCALE GENOMIC DNA]</scope>
    <source>
        <strain evidence="4">ATCC BAA-1301 / DSM 18059 / JW/NM-WN-LF</strain>
    </source>
</reference>
<proteinExistence type="inferred from homology"/>
<dbReference type="KEGG" id="nth:Nther_2433"/>
<dbReference type="PANTHER" id="PTHR33279">
    <property type="entry name" value="SULFUR CARRIER PROTEIN YEDF-RELATED"/>
    <property type="match status" value="1"/>
</dbReference>
<protein>
    <submittedName>
        <fullName evidence="3">SirA family protein</fullName>
    </submittedName>
</protein>
<feature type="domain" description="UPF0033" evidence="2">
    <location>
        <begin position="7"/>
        <end position="73"/>
    </location>
</feature>
<dbReference type="EMBL" id="CP001034">
    <property type="protein sequence ID" value="ACB85998.1"/>
    <property type="molecule type" value="Genomic_DNA"/>
</dbReference>
<keyword evidence="4" id="KW-1185">Reference proteome</keyword>
<dbReference type="InterPro" id="IPR001455">
    <property type="entry name" value="TusA-like"/>
</dbReference>